<reference evidence="3" key="1">
    <citation type="submission" date="2019-09" db="EMBL/GenBank/DDBJ databases">
        <authorList>
            <person name="Needham M D."/>
        </authorList>
    </citation>
    <scope>NUCLEOTIDE SEQUENCE</scope>
</reference>
<organism evidence="3">
    <name type="scientific">seawater metagenome</name>
    <dbReference type="NCBI Taxonomy" id="1561972"/>
    <lineage>
        <taxon>unclassified sequences</taxon>
        <taxon>metagenomes</taxon>
        <taxon>ecological metagenomes</taxon>
    </lineage>
</organism>
<proteinExistence type="predicted"/>
<feature type="domain" description="Glutaredoxin" evidence="2">
    <location>
        <begin position="72"/>
        <end position="119"/>
    </location>
</feature>
<protein>
    <submittedName>
        <fullName evidence="3">Glutaredoxin</fullName>
    </submittedName>
</protein>
<dbReference type="InterPro" id="IPR036249">
    <property type="entry name" value="Thioredoxin-like_sf"/>
</dbReference>
<dbReference type="SUPFAM" id="SSF52833">
    <property type="entry name" value="Thioredoxin-like"/>
    <property type="match status" value="1"/>
</dbReference>
<dbReference type="Gene3D" id="3.40.30.10">
    <property type="entry name" value="Glutaredoxin"/>
    <property type="match status" value="1"/>
</dbReference>
<feature type="compositionally biased region" description="Acidic residues" evidence="1">
    <location>
        <begin position="159"/>
        <end position="191"/>
    </location>
</feature>
<dbReference type="PROSITE" id="PS51354">
    <property type="entry name" value="GLUTAREDOXIN_2"/>
    <property type="match status" value="1"/>
</dbReference>
<name>A0A5E8CLD5_9ZZZZ</name>
<dbReference type="InterPro" id="IPR002109">
    <property type="entry name" value="Glutaredoxin"/>
</dbReference>
<feature type="region of interest" description="Disordered" evidence="1">
    <location>
        <begin position="140"/>
        <end position="191"/>
    </location>
</feature>
<evidence type="ECO:0000256" key="1">
    <source>
        <dbReference type="SAM" id="MobiDB-lite"/>
    </source>
</evidence>
<accession>A0A5E8CLD5</accession>
<evidence type="ECO:0000313" key="3">
    <source>
        <dbReference type="EMBL" id="VVU94552.1"/>
    </source>
</evidence>
<sequence>MIYESKYKKYKAKYLQLKSLIQMHQAGGSKNSTSESHNTTSESVNDSVTTLTNTTHNSCHIPGVKAEFTAKIVTKDGCGWCTKAKSLLEEKNIKYCESAPDENFEYRTVPQVWINGKHVGGYEDLEEYLGKEDSVQNLVESESDDLVSNTESEIISTEATDEIEDEESEEQESEDDEEEEEESEDEEEIED</sequence>
<dbReference type="CDD" id="cd02066">
    <property type="entry name" value="GRX_family"/>
    <property type="match status" value="1"/>
</dbReference>
<dbReference type="EMBL" id="CABVLZ010000001">
    <property type="protein sequence ID" value="VVU94552.1"/>
    <property type="molecule type" value="Genomic_DNA"/>
</dbReference>
<gene>
    <name evidence="3" type="ORF">CPAV1605_277</name>
</gene>
<evidence type="ECO:0000259" key="2">
    <source>
        <dbReference type="Pfam" id="PF00462"/>
    </source>
</evidence>
<feature type="compositionally biased region" description="Low complexity" evidence="1">
    <location>
        <begin position="29"/>
        <end position="43"/>
    </location>
</feature>
<feature type="region of interest" description="Disordered" evidence="1">
    <location>
        <begin position="26"/>
        <end position="46"/>
    </location>
</feature>
<dbReference type="AlphaFoldDB" id="A0A5E8CLD5"/>
<dbReference type="Pfam" id="PF00462">
    <property type="entry name" value="Glutaredoxin"/>
    <property type="match status" value="1"/>
</dbReference>